<protein>
    <submittedName>
        <fullName evidence="2">Uncharacterized protein</fullName>
    </submittedName>
</protein>
<gene>
    <name evidence="2" type="ORF">CQA57_07950</name>
</gene>
<proteinExistence type="predicted"/>
<reference evidence="2 3" key="1">
    <citation type="submission" date="2018-04" db="EMBL/GenBank/DDBJ databases">
        <title>Novel Campyloabacter and Helicobacter Species and Strains.</title>
        <authorList>
            <person name="Mannion A.J."/>
            <person name="Shen Z."/>
            <person name="Fox J.G."/>
        </authorList>
    </citation>
    <scope>NUCLEOTIDE SEQUENCE [LARGE SCALE GENOMIC DNA]</scope>
    <source>
        <strain evidence="2 3">MIT 04-9362</strain>
    </source>
</reference>
<feature type="transmembrane region" description="Helical" evidence="1">
    <location>
        <begin position="54"/>
        <end position="80"/>
    </location>
</feature>
<keyword evidence="1" id="KW-0812">Transmembrane</keyword>
<keyword evidence="1" id="KW-1133">Transmembrane helix</keyword>
<feature type="transmembrane region" description="Helical" evidence="1">
    <location>
        <begin position="117"/>
        <end position="135"/>
    </location>
</feature>
<name>A0A3D8J0M3_9HELI</name>
<evidence type="ECO:0000313" key="3">
    <source>
        <dbReference type="Proteomes" id="UP000256695"/>
    </source>
</evidence>
<sequence length="324" mass="37945">MLDKDFCSYSKNLEFGYNTKNQVDFTKELPKYTPNLLSLKPFYIKVLFLEQKDWIVIGLIALSILTLLILMSIFVLILFFENVFANKGEAFKNPFAYLVMIGFFLWIIYLTLINIDAFVAFVALLIVVFLISHFLARCLKTKELFPNHPLSSVYLYTFTLTAFLQTILVFGYGYIIPNFLRPSYYTQFSPLCSLNNLKDNKEKFDKILSLLNLNLKNLDYEKLNRYLTETNGGGYKSSILMRRGVEYNEHSWVIEDTNNFFASNSEIEGGKVILKTQQAHIDKNNIHSIQIEVYWDSHRSSLYWNPWYPFDPKLKDRATIMCRN</sequence>
<comment type="caution">
    <text evidence="2">The sequence shown here is derived from an EMBL/GenBank/DDBJ whole genome shotgun (WGS) entry which is preliminary data.</text>
</comment>
<feature type="transmembrane region" description="Helical" evidence="1">
    <location>
        <begin position="95"/>
        <end position="112"/>
    </location>
</feature>
<keyword evidence="3" id="KW-1185">Reference proteome</keyword>
<evidence type="ECO:0000256" key="1">
    <source>
        <dbReference type="SAM" id="Phobius"/>
    </source>
</evidence>
<dbReference type="AlphaFoldDB" id="A0A3D8J0M3"/>
<dbReference type="RefSeq" id="WP_115579705.1">
    <property type="nucleotide sequence ID" value="NZ_NXLX01000032.1"/>
</dbReference>
<evidence type="ECO:0000313" key="2">
    <source>
        <dbReference type="EMBL" id="RDU71089.1"/>
    </source>
</evidence>
<dbReference type="EMBL" id="NXLX01000032">
    <property type="protein sequence ID" value="RDU71089.1"/>
    <property type="molecule type" value="Genomic_DNA"/>
</dbReference>
<accession>A0A3D8J0M3</accession>
<keyword evidence="1" id="KW-0472">Membrane</keyword>
<organism evidence="2 3">
    <name type="scientific">Helicobacter anseris</name>
    <dbReference type="NCBI Taxonomy" id="375926"/>
    <lineage>
        <taxon>Bacteria</taxon>
        <taxon>Pseudomonadati</taxon>
        <taxon>Campylobacterota</taxon>
        <taxon>Epsilonproteobacteria</taxon>
        <taxon>Campylobacterales</taxon>
        <taxon>Helicobacteraceae</taxon>
        <taxon>Helicobacter</taxon>
    </lineage>
</organism>
<dbReference type="Proteomes" id="UP000256695">
    <property type="component" value="Unassembled WGS sequence"/>
</dbReference>
<feature type="transmembrane region" description="Helical" evidence="1">
    <location>
        <begin position="155"/>
        <end position="175"/>
    </location>
</feature>